<sequence>LRLVFGNLIKDCKLNNDDLQHKIMTSIQYFYSLIADKIHDEAFTSKNTAIFRQFKELILTNDSKIQSMGKYADTLHISTAVLNIICQNLSGISAKQLLLDLKLTEAKRLLLYSKLNINEISFQLGFEDSSYFARIFKKKALLSPSLFQRKYRK</sequence>
<evidence type="ECO:0000256" key="2">
    <source>
        <dbReference type="ARBA" id="ARBA00023125"/>
    </source>
</evidence>
<organism evidence="5">
    <name type="scientific">termite gut metagenome</name>
    <dbReference type="NCBI Taxonomy" id="433724"/>
    <lineage>
        <taxon>unclassified sequences</taxon>
        <taxon>metagenomes</taxon>
        <taxon>organismal metagenomes</taxon>
    </lineage>
</organism>
<keyword evidence="1" id="KW-0805">Transcription regulation</keyword>
<name>A0A5J4PWU9_9ZZZZ</name>
<dbReference type="SUPFAM" id="SSF46689">
    <property type="entry name" value="Homeodomain-like"/>
    <property type="match status" value="1"/>
</dbReference>
<keyword evidence="2" id="KW-0238">DNA-binding</keyword>
<evidence type="ECO:0000259" key="4">
    <source>
        <dbReference type="PROSITE" id="PS01124"/>
    </source>
</evidence>
<feature type="domain" description="HTH araC/xylS-type" evidence="4">
    <location>
        <begin position="52"/>
        <end position="150"/>
    </location>
</feature>
<dbReference type="Gene3D" id="1.10.10.60">
    <property type="entry name" value="Homeodomain-like"/>
    <property type="match status" value="1"/>
</dbReference>
<dbReference type="PANTHER" id="PTHR43280:SF32">
    <property type="entry name" value="TRANSCRIPTIONAL REGULATORY PROTEIN"/>
    <property type="match status" value="1"/>
</dbReference>
<evidence type="ECO:0000256" key="3">
    <source>
        <dbReference type="ARBA" id="ARBA00023163"/>
    </source>
</evidence>
<dbReference type="PANTHER" id="PTHR43280">
    <property type="entry name" value="ARAC-FAMILY TRANSCRIPTIONAL REGULATOR"/>
    <property type="match status" value="1"/>
</dbReference>
<dbReference type="InterPro" id="IPR018060">
    <property type="entry name" value="HTH_AraC"/>
</dbReference>
<evidence type="ECO:0000313" key="5">
    <source>
        <dbReference type="EMBL" id="KAA6313320.1"/>
    </source>
</evidence>
<dbReference type="Pfam" id="PF12833">
    <property type="entry name" value="HTH_18"/>
    <property type="match status" value="1"/>
</dbReference>
<dbReference type="InterPro" id="IPR009057">
    <property type="entry name" value="Homeodomain-like_sf"/>
</dbReference>
<dbReference type="PRINTS" id="PR00032">
    <property type="entry name" value="HTHARAC"/>
</dbReference>
<gene>
    <name evidence="5" type="ORF">EZS27_035891</name>
</gene>
<protein>
    <submittedName>
        <fullName evidence="5">HTH-type transcriptional activator Btr</fullName>
    </submittedName>
</protein>
<proteinExistence type="predicted"/>
<dbReference type="SMART" id="SM00342">
    <property type="entry name" value="HTH_ARAC"/>
    <property type="match status" value="1"/>
</dbReference>
<accession>A0A5J4PWU9</accession>
<dbReference type="PROSITE" id="PS01124">
    <property type="entry name" value="HTH_ARAC_FAMILY_2"/>
    <property type="match status" value="1"/>
</dbReference>
<reference evidence="5" key="1">
    <citation type="submission" date="2019-03" db="EMBL/GenBank/DDBJ databases">
        <title>Single cell metagenomics reveals metabolic interactions within the superorganism composed of flagellate Streblomastix strix and complex community of Bacteroidetes bacteria on its surface.</title>
        <authorList>
            <person name="Treitli S.C."/>
            <person name="Kolisko M."/>
            <person name="Husnik F."/>
            <person name="Keeling P."/>
            <person name="Hampl V."/>
        </authorList>
    </citation>
    <scope>NUCLEOTIDE SEQUENCE</scope>
    <source>
        <strain evidence="5">STM</strain>
    </source>
</reference>
<dbReference type="AlphaFoldDB" id="A0A5J4PWU9"/>
<dbReference type="GO" id="GO:0043565">
    <property type="term" value="F:sequence-specific DNA binding"/>
    <property type="evidence" value="ECO:0007669"/>
    <property type="project" value="InterPro"/>
</dbReference>
<dbReference type="InterPro" id="IPR020449">
    <property type="entry name" value="Tscrpt_reg_AraC-type_HTH"/>
</dbReference>
<keyword evidence="3" id="KW-0804">Transcription</keyword>
<comment type="caution">
    <text evidence="5">The sequence shown here is derived from an EMBL/GenBank/DDBJ whole genome shotgun (WGS) entry which is preliminary data.</text>
</comment>
<evidence type="ECO:0000256" key="1">
    <source>
        <dbReference type="ARBA" id="ARBA00023015"/>
    </source>
</evidence>
<dbReference type="GO" id="GO:0003700">
    <property type="term" value="F:DNA-binding transcription factor activity"/>
    <property type="evidence" value="ECO:0007669"/>
    <property type="project" value="InterPro"/>
</dbReference>
<feature type="non-terminal residue" evidence="5">
    <location>
        <position position="1"/>
    </location>
</feature>
<dbReference type="EMBL" id="SNRY01006112">
    <property type="protein sequence ID" value="KAA6313320.1"/>
    <property type="molecule type" value="Genomic_DNA"/>
</dbReference>